<evidence type="ECO:0000313" key="1">
    <source>
        <dbReference type="EMBL" id="BAR55654.1"/>
    </source>
</evidence>
<sequence>MKRWLALESGVEHQPWSGWRRFPSAKWPLPTVLQ</sequence>
<evidence type="ECO:0000313" key="2">
    <source>
        <dbReference type="Proteomes" id="UP000063308"/>
    </source>
</evidence>
<accession>A0A0E4BMQ7</accession>
<gene>
    <name evidence="1" type="ORF">NK6_2473</name>
</gene>
<organism evidence="1 2">
    <name type="scientific">Bradyrhizobium diazoefficiens</name>
    <dbReference type="NCBI Taxonomy" id="1355477"/>
    <lineage>
        <taxon>Bacteria</taxon>
        <taxon>Pseudomonadati</taxon>
        <taxon>Pseudomonadota</taxon>
        <taxon>Alphaproteobacteria</taxon>
        <taxon>Hyphomicrobiales</taxon>
        <taxon>Nitrobacteraceae</taxon>
        <taxon>Bradyrhizobium</taxon>
    </lineage>
</organism>
<dbReference type="Proteomes" id="UP000063308">
    <property type="component" value="Chromosome"/>
</dbReference>
<reference evidence="1 2" key="1">
    <citation type="submission" date="2014-11" db="EMBL/GenBank/DDBJ databases">
        <title>Symbiosis island explosion on the genome of extra-slow-growing strains of soybean bradyrhizobia with massive insertion sequences.</title>
        <authorList>
            <person name="Iida T."/>
            <person name="Minamisawa K."/>
        </authorList>
    </citation>
    <scope>NUCLEOTIDE SEQUENCE [LARGE SCALE GENOMIC DNA]</scope>
    <source>
        <strain evidence="1 2">NK6</strain>
    </source>
</reference>
<name>A0A0E4BMQ7_9BRAD</name>
<proteinExistence type="predicted"/>
<protein>
    <submittedName>
        <fullName evidence="1">Uncharacterized protein</fullName>
    </submittedName>
</protein>
<dbReference type="AlphaFoldDB" id="A0A0E4BMQ7"/>
<dbReference type="EMBL" id="AP014685">
    <property type="protein sequence ID" value="BAR55654.1"/>
    <property type="molecule type" value="Genomic_DNA"/>
</dbReference>